<sequence length="183" mass="19451">MSHQQEPPYGEQPYGQPAPPGTGYTTPDYVPPSPYAGWWSRVGAYLIDGLIGAVIALIPAVVGGVLLAAGGGTDAEGDVENGGLVALGIVLLVLAWLLALLFQLWNQGIRQGSRGQSIGKGVLGIRVIEMATGQPLGAGRGVLRWILLVVLYGLCFLDVLWPLWDKKKQTWHDMIVGSVVVRA</sequence>
<evidence type="ECO:0000256" key="4">
    <source>
        <dbReference type="ARBA" id="ARBA00022989"/>
    </source>
</evidence>
<comment type="subcellular location">
    <subcellularLocation>
        <location evidence="1">Cell membrane</location>
        <topology evidence="1">Multi-pass membrane protein</topology>
    </subcellularLocation>
</comment>
<accession>A0A2M9BDF1</accession>
<evidence type="ECO:0000313" key="9">
    <source>
        <dbReference type="EMBL" id="PJJ55990.1"/>
    </source>
</evidence>
<name>A0A2M9BDF1_9ACTN</name>
<feature type="region of interest" description="Disordered" evidence="6">
    <location>
        <begin position="1"/>
        <end position="27"/>
    </location>
</feature>
<evidence type="ECO:0000313" key="10">
    <source>
        <dbReference type="Proteomes" id="UP000230842"/>
    </source>
</evidence>
<dbReference type="InterPro" id="IPR010432">
    <property type="entry name" value="RDD"/>
</dbReference>
<dbReference type="EMBL" id="PGEZ01000001">
    <property type="protein sequence ID" value="PJJ55990.1"/>
    <property type="molecule type" value="Genomic_DNA"/>
</dbReference>
<keyword evidence="5 7" id="KW-0472">Membrane</keyword>
<dbReference type="PANTHER" id="PTHR36115">
    <property type="entry name" value="PROLINE-RICH ANTIGEN HOMOLOG-RELATED"/>
    <property type="match status" value="1"/>
</dbReference>
<feature type="domain" description="RDD" evidence="8">
    <location>
        <begin position="35"/>
        <end position="176"/>
    </location>
</feature>
<keyword evidence="4 7" id="KW-1133">Transmembrane helix</keyword>
<protein>
    <submittedName>
        <fullName evidence="9">Putative RDD family membrane protein YckC</fullName>
    </submittedName>
</protein>
<dbReference type="AlphaFoldDB" id="A0A2M9BDF1"/>
<dbReference type="Proteomes" id="UP000230842">
    <property type="component" value="Unassembled WGS sequence"/>
</dbReference>
<feature type="transmembrane region" description="Helical" evidence="7">
    <location>
        <begin position="142"/>
        <end position="164"/>
    </location>
</feature>
<evidence type="ECO:0000256" key="2">
    <source>
        <dbReference type="ARBA" id="ARBA00022475"/>
    </source>
</evidence>
<dbReference type="OrthoDB" id="9793824at2"/>
<evidence type="ECO:0000256" key="5">
    <source>
        <dbReference type="ARBA" id="ARBA00023136"/>
    </source>
</evidence>
<dbReference type="Pfam" id="PF06271">
    <property type="entry name" value="RDD"/>
    <property type="match status" value="1"/>
</dbReference>
<organism evidence="9 10">
    <name type="scientific">Mumia flava</name>
    <dbReference type="NCBI Taxonomy" id="1348852"/>
    <lineage>
        <taxon>Bacteria</taxon>
        <taxon>Bacillati</taxon>
        <taxon>Actinomycetota</taxon>
        <taxon>Actinomycetes</taxon>
        <taxon>Propionibacteriales</taxon>
        <taxon>Nocardioidaceae</taxon>
        <taxon>Mumia</taxon>
    </lineage>
</organism>
<evidence type="ECO:0000256" key="3">
    <source>
        <dbReference type="ARBA" id="ARBA00022692"/>
    </source>
</evidence>
<evidence type="ECO:0000259" key="8">
    <source>
        <dbReference type="Pfam" id="PF06271"/>
    </source>
</evidence>
<dbReference type="GO" id="GO:0005886">
    <property type="term" value="C:plasma membrane"/>
    <property type="evidence" value="ECO:0007669"/>
    <property type="project" value="UniProtKB-SubCell"/>
</dbReference>
<gene>
    <name evidence="9" type="ORF">CLV56_0194</name>
</gene>
<feature type="transmembrane region" description="Helical" evidence="7">
    <location>
        <begin position="82"/>
        <end position="105"/>
    </location>
</feature>
<keyword evidence="10" id="KW-1185">Reference proteome</keyword>
<proteinExistence type="predicted"/>
<dbReference type="PANTHER" id="PTHR36115:SF6">
    <property type="entry name" value="PROLINE-RICH ANTIGEN HOMOLOG"/>
    <property type="match status" value="1"/>
</dbReference>
<dbReference type="InterPro" id="IPR051791">
    <property type="entry name" value="Pra-immunoreactive"/>
</dbReference>
<evidence type="ECO:0000256" key="1">
    <source>
        <dbReference type="ARBA" id="ARBA00004651"/>
    </source>
</evidence>
<keyword evidence="2" id="KW-1003">Cell membrane</keyword>
<evidence type="ECO:0000256" key="6">
    <source>
        <dbReference type="SAM" id="MobiDB-lite"/>
    </source>
</evidence>
<feature type="transmembrane region" description="Helical" evidence="7">
    <location>
        <begin position="42"/>
        <end position="70"/>
    </location>
</feature>
<comment type="caution">
    <text evidence="9">The sequence shown here is derived from an EMBL/GenBank/DDBJ whole genome shotgun (WGS) entry which is preliminary data.</text>
</comment>
<dbReference type="RefSeq" id="WP_157805029.1">
    <property type="nucleotide sequence ID" value="NZ_PGEZ01000001.1"/>
</dbReference>
<keyword evidence="3 7" id="KW-0812">Transmembrane</keyword>
<reference evidence="9 10" key="1">
    <citation type="submission" date="2017-11" db="EMBL/GenBank/DDBJ databases">
        <title>Genomic Encyclopedia of Archaeal and Bacterial Type Strains, Phase II (KMG-II): From Individual Species to Whole Genera.</title>
        <authorList>
            <person name="Goeker M."/>
        </authorList>
    </citation>
    <scope>NUCLEOTIDE SEQUENCE [LARGE SCALE GENOMIC DNA]</scope>
    <source>
        <strain evidence="9 10">DSM 27763</strain>
    </source>
</reference>
<evidence type="ECO:0000256" key="7">
    <source>
        <dbReference type="SAM" id="Phobius"/>
    </source>
</evidence>